<evidence type="ECO:0000259" key="2">
    <source>
        <dbReference type="PROSITE" id="PS50943"/>
    </source>
</evidence>
<dbReference type="InterPro" id="IPR001387">
    <property type="entry name" value="Cro/C1-type_HTH"/>
</dbReference>
<dbReference type="SUPFAM" id="SSF47413">
    <property type="entry name" value="lambda repressor-like DNA-binding domains"/>
    <property type="match status" value="1"/>
</dbReference>
<protein>
    <submittedName>
        <fullName evidence="3">XRE family transcriptional regulator</fullName>
    </submittedName>
</protein>
<dbReference type="CDD" id="cd00093">
    <property type="entry name" value="HTH_XRE"/>
    <property type="match status" value="1"/>
</dbReference>
<dbReference type="InterPro" id="IPR010982">
    <property type="entry name" value="Lambda_DNA-bd_dom_sf"/>
</dbReference>
<organism evidence="3 4">
    <name type="scientific">Streptococcus equi subsp. ruminatorum CECT 5772</name>
    <dbReference type="NCBI Taxonomy" id="1051981"/>
    <lineage>
        <taxon>Bacteria</taxon>
        <taxon>Bacillati</taxon>
        <taxon>Bacillota</taxon>
        <taxon>Bacilli</taxon>
        <taxon>Lactobacillales</taxon>
        <taxon>Streptococcaceae</taxon>
        <taxon>Streptococcus</taxon>
    </lineage>
</organism>
<feature type="domain" description="HTH cro/C1-type" evidence="2">
    <location>
        <begin position="32"/>
        <end position="86"/>
    </location>
</feature>
<proteinExistence type="predicted"/>
<dbReference type="PANTHER" id="PTHR46558:SF14">
    <property type="entry name" value="HTH-TYPE TRANSCRIPTIONAL REGULATOR ANSR"/>
    <property type="match status" value="1"/>
</dbReference>
<dbReference type="PANTHER" id="PTHR46558">
    <property type="entry name" value="TRACRIPTIONAL REGULATORY PROTEIN-RELATED-RELATED"/>
    <property type="match status" value="1"/>
</dbReference>
<dbReference type="AlphaFoldDB" id="A0A922NT92"/>
<dbReference type="EMBL" id="AWEX01000084">
    <property type="protein sequence ID" value="KED03826.1"/>
    <property type="molecule type" value="Genomic_DNA"/>
</dbReference>
<dbReference type="Pfam" id="PF01381">
    <property type="entry name" value="HTH_3"/>
    <property type="match status" value="1"/>
</dbReference>
<dbReference type="Proteomes" id="UP000028704">
    <property type="component" value="Unassembled WGS sequence"/>
</dbReference>
<sequence>MFLLLFLSRLFHKSVDYLLGVDVANNIFTERLVELRKKNDLTQQELADMMKVNRVTYTNWENGKREPSFSKLIELSKLLNTTPNYLLGISDA</sequence>
<dbReference type="SMART" id="SM00530">
    <property type="entry name" value="HTH_XRE"/>
    <property type="match status" value="1"/>
</dbReference>
<evidence type="ECO:0000256" key="1">
    <source>
        <dbReference type="ARBA" id="ARBA00023125"/>
    </source>
</evidence>
<keyword evidence="1" id="KW-0238">DNA-binding</keyword>
<gene>
    <name evidence="3" type="ORF">CECT5772_08648</name>
</gene>
<name>A0A922NT92_9STRE</name>
<evidence type="ECO:0000313" key="3">
    <source>
        <dbReference type="EMBL" id="KED03826.1"/>
    </source>
</evidence>
<reference evidence="3 4" key="1">
    <citation type="journal article" date="2014" name="Int. J. Syst. Evol. Microbiol.">
        <title>Phylogenomics and the dynamic genome evolution of the genus Streptococcus.</title>
        <authorList>
            <consortium name="The Broad Institute Genome Sequencing Platform"/>
            <person name="Richards V.P."/>
            <person name="Palmer S.R."/>
            <person name="Pavinski Bitar P.D."/>
            <person name="Qin X."/>
            <person name="Weinstock G.M."/>
            <person name="Highlander S.K."/>
            <person name="Town C.D."/>
            <person name="Burne R.A."/>
            <person name="Stanhope M.J."/>
        </authorList>
    </citation>
    <scope>NUCLEOTIDE SEQUENCE [LARGE SCALE GENOMIC DNA]</scope>
    <source>
        <strain evidence="3 4">CECT 5772</strain>
    </source>
</reference>
<comment type="caution">
    <text evidence="3">The sequence shown here is derived from an EMBL/GenBank/DDBJ whole genome shotgun (WGS) entry which is preliminary data.</text>
</comment>
<evidence type="ECO:0000313" key="4">
    <source>
        <dbReference type="Proteomes" id="UP000028704"/>
    </source>
</evidence>
<dbReference type="Gene3D" id="1.10.260.40">
    <property type="entry name" value="lambda repressor-like DNA-binding domains"/>
    <property type="match status" value="1"/>
</dbReference>
<accession>A0A922NT92</accession>
<dbReference type="GO" id="GO:0003677">
    <property type="term" value="F:DNA binding"/>
    <property type="evidence" value="ECO:0007669"/>
    <property type="project" value="UniProtKB-KW"/>
</dbReference>
<dbReference type="PROSITE" id="PS50943">
    <property type="entry name" value="HTH_CROC1"/>
    <property type="match status" value="1"/>
</dbReference>